<sequence length="2106" mass="232788">MPASSTRSRARLAVQGGLEEIGRTPPRSTRPKRKSRRIARKVGEAGPSRWDHAEEGEEADLVPPSDVEEYEAWRSRRQGMRRRSEDPYGAPGVSTLDSDHLRSPFVPTMAWTQNRTPSPSTRSFNDSAATSPTVPLMSSQARHQPDPHGCSCGTMHAYDPVSEGARARVMYNDFADDEDEYGDGRWHPLISSGVPSMHSSMSLSDESMAQGSDPPSFAETGEDDEEGGDILPDEYEPPPIGDTDLAPQDVVMGFDLEMYGGTTPPAVFGDEGKIPLSPMEDESDRRMDVLPVRESPEHATMGIDEAEGVVKPVTPAKSGIGPASPHPSVHSSAHSIQRAQLLLSPSPAAASFHHAYGKPRHSPVNDPKTIPTLSLPSPHATPTRDPSQPDQSASPLVEAQAGFHESRHWRSFTRSPLETPNKAPTSLAAEGTGLTDEAPVSPSTHATARPRGPSSSPADPSHTLSLTARLDERSLPNAVSAVSSVPVDPVPLPSALPARPAPPAPPVPPRPPSDPALERFRTARTFRTRTTLQLQPYTKERQIYEAALRRGGLKKGKRAIARERDISPSEEDNDPEGDDVSTSEAEPDPEKIVIGGSPPRRQPKEPQALTDADYDEYFLQFGSTPSEDDPEATARLQKIARARVRAEKLVRRRKRQEERARKQFERLIATRPHRDDNDTDDSLTPPPLLSPQPARPKKDQVGRAKTYSRRDRAGARSVEYSNNHTPLAPARPPGTARQSRKTQSVIRSARSASSEPRQRAAAMRSPSRLDTSLRDQQVEDAAFSSDDTVRHGAGIDDGWTPGVQDDSDAAPGADYGEGSFFIDDLPHRPARRRGTTSEEPDSERGSERSSTPQDSRRKIAARMMPAFMLKRLEREAVEKERKKQEKLRRDTRRPPSPARPGHAVTRRGGGRIEGDDLFDFVDPDSDSDDFDLDLGRSRSNTPVPLRQRELIVISDDSEGYSSASQAMEDRTAAQSLARLYEGDFETIIKGRKPRTGAMTSTKRHRSDNATRKRRPKRPALGLAKKGQSAPKVGTRTSSTRNTLRQTRLDLGNEERSPSIRHSASAKKRKQYGAGANGAGNVSWTNRPAIRLDDRIIFSNADFDFDDQDDDVRSVSVTSQPRKSTRTPLRVSARTQRPVPTPTSERRADHVDVGIGKARSWANFEKFPIDFGISPLPSGLYCCPDSYIGKGSLVDLINLLRGGNEGQGVPQPVSAYSVELRDDMAPAAITSVVDVVFDGVQGSTMSFVNGITSDHPSTAPLLFLGRYLTVRRSATDGDTVALRLACAQAISTLSEQLDRIVLGNKVTSTVRNVLLSARIVLLDLACRTCISTSRHSGTSPVATCGLGLLEQLLTFGFDRAIRPLKRILKGESDSAEIDDLLPMAWVIVRHVLDTWSSSTSRPDEAFLSCLEKAIEVRYPPEEMGPIAAERIWFLVFGLCGISQFEVNGRISAIFLPEPRWQLVKRAIGLIKISHNEEAEERAHIDQLQGRDRYIRTMIARCVRLSAIWRWSFDRDTFSVATKDLGVIFKDRQHRNLPTEPPVDYPDFITQFDMTLTAGEDTRGETAFELYLRLVCVAASDLIGSAQSLTEAQQAEKDVQRLIMSIIPVSPVKFDRILPPTMRQVGQLINRYSTMIAACYFSPSLLPWLLANSRKWIAFDIADFESRQITIRGLMYLAVACRHHGSSKGLSSVVDTLAGFLVTLQAELDSVGKVSRPAQAPSKMEVERTMVLVVVCFRHIIQHHSFDPVAQAKAIYPDACLLHESWTGRIFGLDFSQDVKCGVEVVATIQAFLDARADALPTLARQRREARGQGVESQDEYSFGIDFSAVDLAALGGDVVEQDPIQQQEEEFARIINTVISPRIYRLLSDMLPLLPDETISEAARNEHQAFIARLTKCWSDCAGVVVVEQNSSDGWTPYIGPFGKESWQRFRNERGRLQVGLQFMTNVASIDPGCFHQHEEIFLDLFFQIIVTERLTVEHKFISVFFNMHHVLDSSLFSEVAVLPDIKGGFDRTRFLEQRLEILEAIFSVIPGILQSEHTPASTKSRLYRYVNLLVSALTANEKAISPHRVVQQESFHAFATSVAESLIRLAGVYMNTSSIPSLRAWL</sequence>
<proteinExistence type="predicted"/>
<feature type="compositionally biased region" description="Pro residues" evidence="1">
    <location>
        <begin position="684"/>
        <end position="694"/>
    </location>
</feature>
<gene>
    <name evidence="2" type="ORF">DB88DRAFT_545429</name>
</gene>
<feature type="compositionally biased region" description="Acidic residues" evidence="1">
    <location>
        <begin position="54"/>
        <end position="70"/>
    </location>
</feature>
<protein>
    <submittedName>
        <fullName evidence="2">Mus7/MMS22 family-domain-containing protein</fullName>
    </submittedName>
</protein>
<feature type="compositionally biased region" description="Polar residues" evidence="1">
    <location>
        <begin position="384"/>
        <end position="394"/>
    </location>
</feature>
<feature type="compositionally biased region" description="Polar residues" evidence="1">
    <location>
        <begin position="110"/>
        <end position="142"/>
    </location>
</feature>
<feature type="region of interest" description="Disordered" evidence="1">
    <location>
        <begin position="647"/>
        <end position="858"/>
    </location>
</feature>
<evidence type="ECO:0000313" key="2">
    <source>
        <dbReference type="EMBL" id="KAK1925859.1"/>
    </source>
</evidence>
<feature type="region of interest" description="Disordered" evidence="1">
    <location>
        <begin position="197"/>
        <end position="246"/>
    </location>
</feature>
<comment type="caution">
    <text evidence="2">The sequence shown here is derived from an EMBL/GenBank/DDBJ whole genome shotgun (WGS) entry which is preliminary data.</text>
</comment>
<dbReference type="InterPro" id="IPR019021">
    <property type="entry name" value="Mms22"/>
</dbReference>
<dbReference type="Proteomes" id="UP001182556">
    <property type="component" value="Unassembled WGS sequence"/>
</dbReference>
<feature type="compositionally biased region" description="Basic and acidic residues" evidence="1">
    <location>
        <begin position="696"/>
        <end position="714"/>
    </location>
</feature>
<feature type="compositionally biased region" description="Acidic residues" evidence="1">
    <location>
        <begin position="915"/>
        <end position="932"/>
    </location>
</feature>
<feature type="region of interest" description="Disordered" evidence="1">
    <location>
        <begin position="872"/>
        <end position="941"/>
    </location>
</feature>
<feature type="compositionally biased region" description="Basic and acidic residues" evidence="1">
    <location>
        <begin position="1046"/>
        <end position="1057"/>
    </location>
</feature>
<keyword evidence="3" id="KW-1185">Reference proteome</keyword>
<dbReference type="GO" id="GO:0005634">
    <property type="term" value="C:nucleus"/>
    <property type="evidence" value="ECO:0007669"/>
    <property type="project" value="InterPro"/>
</dbReference>
<feature type="compositionally biased region" description="Pro residues" evidence="1">
    <location>
        <begin position="488"/>
        <end position="514"/>
    </location>
</feature>
<feature type="compositionally biased region" description="Polar residues" evidence="1">
    <location>
        <begin position="741"/>
        <end position="755"/>
    </location>
</feature>
<feature type="compositionally biased region" description="Basic and acidic residues" evidence="1">
    <location>
        <begin position="647"/>
        <end position="665"/>
    </location>
</feature>
<evidence type="ECO:0000256" key="1">
    <source>
        <dbReference type="SAM" id="MobiDB-lite"/>
    </source>
</evidence>
<feature type="compositionally biased region" description="Polar residues" evidence="1">
    <location>
        <begin position="453"/>
        <end position="465"/>
    </location>
</feature>
<feature type="compositionally biased region" description="Low complexity" evidence="1">
    <location>
        <begin position="197"/>
        <end position="208"/>
    </location>
</feature>
<dbReference type="PANTHER" id="PTHR28122:SF1">
    <property type="entry name" value="E3 UBIQUITIN-PROTEIN LIGASE SUBSTRATE RECEPTOR MMS22"/>
    <property type="match status" value="1"/>
</dbReference>
<feature type="compositionally biased region" description="Polar residues" evidence="1">
    <location>
        <begin position="1034"/>
        <end position="1045"/>
    </location>
</feature>
<feature type="compositionally biased region" description="Polar residues" evidence="1">
    <location>
        <begin position="412"/>
        <end position="424"/>
    </location>
</feature>
<feature type="compositionally biased region" description="Basic residues" evidence="1">
    <location>
        <begin position="1001"/>
        <end position="1017"/>
    </location>
</feature>
<feature type="region of interest" description="Disordered" evidence="1">
    <location>
        <begin position="991"/>
        <end position="1080"/>
    </location>
</feature>
<evidence type="ECO:0000313" key="3">
    <source>
        <dbReference type="Proteomes" id="UP001182556"/>
    </source>
</evidence>
<dbReference type="PANTHER" id="PTHR28122">
    <property type="entry name" value="E3 UBIQUITIN-PROTEIN LIGASE SUBSTRATE RECEPTOR MMS22"/>
    <property type="match status" value="1"/>
</dbReference>
<reference evidence="2" key="1">
    <citation type="submission" date="2023-02" db="EMBL/GenBank/DDBJ databases">
        <title>Identification and recombinant expression of a fungal hydrolase from Papiliotrema laurentii that hydrolyzes apple cutin and clears colloidal polyester polyurethane.</title>
        <authorList>
            <consortium name="DOE Joint Genome Institute"/>
            <person name="Roman V.A."/>
            <person name="Bojanowski C."/>
            <person name="Crable B.R."/>
            <person name="Wagner D.N."/>
            <person name="Hung C.S."/>
            <person name="Nadeau L.J."/>
            <person name="Schratz L."/>
            <person name="Haridas S."/>
            <person name="Pangilinan J."/>
            <person name="Lipzen A."/>
            <person name="Na H."/>
            <person name="Yan M."/>
            <person name="Ng V."/>
            <person name="Grigoriev I.V."/>
            <person name="Spatafora J.W."/>
            <person name="Barlow D."/>
            <person name="Biffinger J."/>
            <person name="Kelley-Loughnane N."/>
            <person name="Varaljay V.A."/>
            <person name="Crookes-Goodson W.J."/>
        </authorList>
    </citation>
    <scope>NUCLEOTIDE SEQUENCE</scope>
    <source>
        <strain evidence="2">5307AH</strain>
    </source>
</reference>
<feature type="region of interest" description="Disordered" evidence="1">
    <location>
        <begin position="1111"/>
        <end position="1147"/>
    </location>
</feature>
<feature type="region of interest" description="Disordered" evidence="1">
    <location>
        <begin position="479"/>
        <end position="534"/>
    </location>
</feature>
<name>A0AAD9FT75_PAPLA</name>
<dbReference type="Pfam" id="PF09462">
    <property type="entry name" value="Mus7"/>
    <property type="match status" value="1"/>
</dbReference>
<feature type="compositionally biased region" description="Basic residues" evidence="1">
    <location>
        <begin position="29"/>
        <end position="40"/>
    </location>
</feature>
<dbReference type="GO" id="GO:0000724">
    <property type="term" value="P:double-strand break repair via homologous recombination"/>
    <property type="evidence" value="ECO:0007669"/>
    <property type="project" value="TreeGrafter"/>
</dbReference>
<feature type="region of interest" description="Disordered" evidence="1">
    <location>
        <begin position="262"/>
        <end position="465"/>
    </location>
</feature>
<feature type="region of interest" description="Disordered" evidence="1">
    <location>
        <begin position="1"/>
        <end position="146"/>
    </location>
</feature>
<dbReference type="EMBL" id="JAODAN010000003">
    <property type="protein sequence ID" value="KAK1925859.1"/>
    <property type="molecule type" value="Genomic_DNA"/>
</dbReference>
<feature type="compositionally biased region" description="Low complexity" evidence="1">
    <location>
        <begin position="322"/>
        <end position="351"/>
    </location>
</feature>
<dbReference type="GO" id="GO:0031297">
    <property type="term" value="P:replication fork processing"/>
    <property type="evidence" value="ECO:0007669"/>
    <property type="project" value="InterPro"/>
</dbReference>
<feature type="region of interest" description="Disordered" evidence="1">
    <location>
        <begin position="547"/>
        <end position="635"/>
    </location>
</feature>
<feature type="compositionally biased region" description="Acidic residues" evidence="1">
    <location>
        <begin position="220"/>
        <end position="236"/>
    </location>
</feature>
<accession>A0AAD9FT75</accession>
<feature type="compositionally biased region" description="Acidic residues" evidence="1">
    <location>
        <begin position="568"/>
        <end position="587"/>
    </location>
</feature>
<feature type="compositionally biased region" description="Basic and acidic residues" evidence="1">
    <location>
        <begin position="872"/>
        <end position="883"/>
    </location>
</feature>
<dbReference type="GO" id="GO:0035361">
    <property type="term" value="C:Cul8-RING ubiquitin ligase complex"/>
    <property type="evidence" value="ECO:0007669"/>
    <property type="project" value="TreeGrafter"/>
</dbReference>
<organism evidence="2 3">
    <name type="scientific">Papiliotrema laurentii</name>
    <name type="common">Cryptococcus laurentii</name>
    <dbReference type="NCBI Taxonomy" id="5418"/>
    <lineage>
        <taxon>Eukaryota</taxon>
        <taxon>Fungi</taxon>
        <taxon>Dikarya</taxon>
        <taxon>Basidiomycota</taxon>
        <taxon>Agaricomycotina</taxon>
        <taxon>Tremellomycetes</taxon>
        <taxon>Tremellales</taxon>
        <taxon>Rhynchogastremaceae</taxon>
        <taxon>Papiliotrema</taxon>
    </lineage>
</organism>